<organism evidence="2 3">
    <name type="scientific">Heterodera trifolii</name>
    <dbReference type="NCBI Taxonomy" id="157864"/>
    <lineage>
        <taxon>Eukaryota</taxon>
        <taxon>Metazoa</taxon>
        <taxon>Ecdysozoa</taxon>
        <taxon>Nematoda</taxon>
        <taxon>Chromadorea</taxon>
        <taxon>Rhabditida</taxon>
        <taxon>Tylenchina</taxon>
        <taxon>Tylenchomorpha</taxon>
        <taxon>Tylenchoidea</taxon>
        <taxon>Heteroderidae</taxon>
        <taxon>Heteroderinae</taxon>
        <taxon>Heterodera</taxon>
    </lineage>
</organism>
<gene>
    <name evidence="2" type="ORF">niasHT_023211</name>
</gene>
<feature type="domain" description="Beta-lactamase-related" evidence="1">
    <location>
        <begin position="1118"/>
        <end position="1481"/>
    </location>
</feature>
<comment type="caution">
    <text evidence="2">The sequence shown here is derived from an EMBL/GenBank/DDBJ whole genome shotgun (WGS) entry which is preliminary data.</text>
</comment>
<sequence length="1503" mass="170002">MRPEKTVFGKCSPKFSKVDRVFRRNFADGWEREGASLAIYWKGQLVVDLCGGYADKASLKRWGEETRTVLFSVTKAVAALAVQMLIDRGHIAYSDKISVFWPEFARNGKENITLEDVLLHRAGLAALDETVTMKAARDHVRMAQILEAQTPNWPLGTTRSGYHAVTFGWLIDQIIRRVDPQRRGISQFVREEITDKHNIDFHLGLPLSLSHTVSRLTFPSFWYQLREFLYDPRVIVVQGVLHLRTRNSLRTRIAKNATWIRIDGNTNTFNNPQLFELEQAAALGVSRAKDVAKIFSLMLSGELISRKSLIRLSKPQIINQIDYVMKVPFSKGHGFMFEKHPRKEGKWLFGHPGFGGSSVMMDPEEELVIAYVSNGMKSEVTPRGEKVRTKLDKAKAKAMNAEKTVFGKCSPKFANVEKAFRRNFADGWEREGASLAIYWKGQLVVDLCGGYADKASLKRWGEETRTVLFSVTKAVAALAVQMLIDRGHIAYSDKISVFWPEFARNGKENITLEDVLLHRAGLAALDETVTMKAARDHVRMAQILEAQTPNWPLGTTRSGYHAVTFGWLIDQIIRRVDPQRRGISQFVREEITDKHNIDFHLGLPLSLSHTVSRLTFPSFWYQLREFLYDPRVIVVQGVLHLRTRNSLRTRIAKNATWIRIDGNTNTFNNPQLFELEQAAALGVSRAKDVAKIFSLMLSGELISRKSLIRLSKPQIINQIDYVMKVPFSKGHGFMFEKHPRKEGKWLFGHPGFGGSSVMMDPEEELVIAYVSNGMKSGMEVTPRGEKVRTKLDKAKAKAMNAEKTVFGKCSPKFANVEKAFRRNFADGWEREGASLAIYWKGQLVVDLCGGYADKASLKRWGEETRTVLFSVTKSLPSRFKCSSTVATSLIAFPLSDIDFHLGLPLSLSHTVSRLTFPSFWYQLREFLYDPRVIVVQGVLHLRTRNSLRTRIAKNATWIRIDGNTNTFNNPQLFELEQAAALGVSRAKDVAKIFSLMLSGELISRKSLIRLSKPQIINQIDYVMKVPFSKGHGFMFEKHPRKEGKWLFGHPGFGGSSVMMDPEEELVIAYVSNGMKSEVTPRGEKVRTKLDKAKAKAMNAEKTVFGKCSPKFANVEKAFRRNFADGWEREGASLAIYWKGQLVVDLCGGYADKASLKRWGEETRTVLFSVTKAVAALAVQMLIDRGHIAYSDKISVFWPEFARNGKENITLEDVLLHRAGLAALDETVTMKAARDHVRMAQILEAQTPNWPLGTTRSGYHAVTFGWLIDQIIRRVDPQRRGISQFVREEITDKHNIDFHLGLPLSLSHTVSHLTRPSLPFQLRELVYDPRIIVFPAIMHIRTNNCLRSRIAKNPPWICVEKNTNTFNNPQLFELEQAAALGVSRAKDVAKIFSLMLSGELISPKSLTRLLKPQFVDRIDYVMMIPVSRGFGFMYEKHPRKSGKWLFGHPGFGGSTVMVDPEEELVIAYMCNGMKTGMGELTGTYRRLRNAAIDAVMAISDQRPS</sequence>
<feature type="domain" description="Beta-lactamase-related" evidence="1">
    <location>
        <begin position="820"/>
        <end position="875"/>
    </location>
</feature>
<dbReference type="SUPFAM" id="SSF56601">
    <property type="entry name" value="beta-lactamase/transpeptidase-like"/>
    <property type="match status" value="4"/>
</dbReference>
<dbReference type="EMBL" id="JBICBT010000998">
    <property type="protein sequence ID" value="KAL3088593.1"/>
    <property type="molecule type" value="Genomic_DNA"/>
</dbReference>
<dbReference type="InterPro" id="IPR012338">
    <property type="entry name" value="Beta-lactam/transpept-like"/>
</dbReference>
<dbReference type="PANTHER" id="PTHR43319:SF4">
    <property type="entry name" value="BETA-LACTAMASE DOMAIN-CONTAINING PROTEIN 2"/>
    <property type="match status" value="1"/>
</dbReference>
<dbReference type="Pfam" id="PF00144">
    <property type="entry name" value="Beta-lactamase"/>
    <property type="match status" value="5"/>
</dbReference>
<dbReference type="Proteomes" id="UP001620626">
    <property type="component" value="Unassembled WGS sequence"/>
</dbReference>
<evidence type="ECO:0000313" key="2">
    <source>
        <dbReference type="EMBL" id="KAL3088593.1"/>
    </source>
</evidence>
<proteinExistence type="predicted"/>
<feature type="domain" description="Beta-lactamase-related" evidence="1">
    <location>
        <begin position="420"/>
        <end position="781"/>
    </location>
</feature>
<dbReference type="PANTHER" id="PTHR43319">
    <property type="entry name" value="BETA-LACTAMASE-RELATED"/>
    <property type="match status" value="1"/>
</dbReference>
<feature type="domain" description="Beta-lactamase-related" evidence="1">
    <location>
        <begin position="22"/>
        <end position="381"/>
    </location>
</feature>
<protein>
    <recommendedName>
        <fullName evidence="1">Beta-lactamase-related domain-containing protein</fullName>
    </recommendedName>
</protein>
<dbReference type="Gene3D" id="3.40.710.10">
    <property type="entry name" value="DD-peptidase/beta-lactamase superfamily"/>
    <property type="match status" value="5"/>
</dbReference>
<dbReference type="InterPro" id="IPR001466">
    <property type="entry name" value="Beta-lactam-related"/>
</dbReference>
<keyword evidence="3" id="KW-1185">Reference proteome</keyword>
<accession>A0ABD2JD92</accession>
<feature type="domain" description="Beta-lactamase-related" evidence="1">
    <location>
        <begin position="966"/>
        <end position="1079"/>
    </location>
</feature>
<evidence type="ECO:0000313" key="3">
    <source>
        <dbReference type="Proteomes" id="UP001620626"/>
    </source>
</evidence>
<name>A0ABD2JD92_9BILA</name>
<dbReference type="InterPro" id="IPR052907">
    <property type="entry name" value="Beta-lactamase/esterase"/>
</dbReference>
<reference evidence="2 3" key="1">
    <citation type="submission" date="2024-10" db="EMBL/GenBank/DDBJ databases">
        <authorList>
            <person name="Kim D."/>
        </authorList>
    </citation>
    <scope>NUCLEOTIDE SEQUENCE [LARGE SCALE GENOMIC DNA]</scope>
    <source>
        <strain evidence="2">BH-2024</strain>
    </source>
</reference>
<evidence type="ECO:0000259" key="1">
    <source>
        <dbReference type="Pfam" id="PF00144"/>
    </source>
</evidence>